<dbReference type="GO" id="GO:0016301">
    <property type="term" value="F:kinase activity"/>
    <property type="evidence" value="ECO:0007669"/>
    <property type="project" value="UniProtKB-KW"/>
</dbReference>
<accession>A0A7X3FVQ2</accession>
<name>A0A7X3FVQ2_9BURK</name>
<dbReference type="Proteomes" id="UP000443353">
    <property type="component" value="Unassembled WGS sequence"/>
</dbReference>
<protein>
    <submittedName>
        <fullName evidence="1">HprK-related kinase A</fullName>
    </submittedName>
</protein>
<dbReference type="SUPFAM" id="SSF53795">
    <property type="entry name" value="PEP carboxykinase-like"/>
    <property type="match status" value="1"/>
</dbReference>
<evidence type="ECO:0000313" key="2">
    <source>
        <dbReference type="Proteomes" id="UP000443353"/>
    </source>
</evidence>
<dbReference type="NCBIfam" id="TIGR04352">
    <property type="entry name" value="HprK_rel_A"/>
    <property type="match status" value="1"/>
</dbReference>
<proteinExistence type="predicted"/>
<dbReference type="RefSeq" id="WP_056134234.1">
    <property type="nucleotide sequence ID" value="NZ_WSES01000001.1"/>
</dbReference>
<keyword evidence="1" id="KW-0808">Transferase</keyword>
<dbReference type="AlphaFoldDB" id="A0A7X3FVQ2"/>
<keyword evidence="1" id="KW-0418">Kinase</keyword>
<dbReference type="InterPro" id="IPR027600">
    <property type="entry name" value="HprK-rel_A"/>
</dbReference>
<dbReference type="EMBL" id="WSES01000001">
    <property type="protein sequence ID" value="MVW58866.1"/>
    <property type="molecule type" value="Genomic_DNA"/>
</dbReference>
<keyword evidence="2" id="KW-1185">Reference proteome</keyword>
<dbReference type="Gene3D" id="3.40.50.300">
    <property type="entry name" value="P-loop containing nucleotide triphosphate hydrolases"/>
    <property type="match status" value="1"/>
</dbReference>
<organism evidence="1 2">
    <name type="scientific">Massilia cellulosiltytica</name>
    <dbReference type="NCBI Taxonomy" id="2683234"/>
    <lineage>
        <taxon>Bacteria</taxon>
        <taxon>Pseudomonadati</taxon>
        <taxon>Pseudomonadota</taxon>
        <taxon>Betaproteobacteria</taxon>
        <taxon>Burkholderiales</taxon>
        <taxon>Oxalobacteraceae</taxon>
        <taxon>Telluria group</taxon>
        <taxon>Massilia</taxon>
    </lineage>
</organism>
<dbReference type="InterPro" id="IPR027417">
    <property type="entry name" value="P-loop_NTPase"/>
</dbReference>
<reference evidence="1 2" key="1">
    <citation type="submission" date="2019-12" db="EMBL/GenBank/DDBJ databases">
        <authorList>
            <person name="Li C."/>
            <person name="Zhao J."/>
        </authorList>
    </citation>
    <scope>NUCLEOTIDE SEQUENCE [LARGE SCALE GENOMIC DNA]</scope>
    <source>
        <strain evidence="1 2">NEAU-DD11</strain>
    </source>
</reference>
<comment type="caution">
    <text evidence="1">The sequence shown here is derived from an EMBL/GenBank/DDBJ whole genome shotgun (WGS) entry which is preliminary data.</text>
</comment>
<evidence type="ECO:0000313" key="1">
    <source>
        <dbReference type="EMBL" id="MVW58866.1"/>
    </source>
</evidence>
<gene>
    <name evidence="1" type="ORF">GPY61_02870</name>
</gene>
<sequence>MLTVGSLSRAELAARLSGDGLVLRTGPFINRIRSDVAPLIDSVALMYADYPVEPVGGFVDFHLELRRSGGLRRWYKSQVHFAYDGTTPFQPLPLAQAYPMLEWTMNWCVSHRAHGYLIVHAAVLEKHGRAIILPAPPGSGKSTLTAALLGHGWRLLSDEMTLVRLDDGVVVPLPRPVSLKNTSIDIIRAFRPDAILSRPVEETTKGTIAHLKAPGASIARALEPARPVCIVFPRWEAGAAIALEPLPKARAFMQVADNCFNYQVLGARGFTALGGLIDASDAYTFRYSSLPEAMALFERLVLGDA</sequence>